<dbReference type="GO" id="GO:0099500">
    <property type="term" value="P:vesicle fusion to plasma membrane"/>
    <property type="evidence" value="ECO:0007669"/>
    <property type="project" value="Ensembl"/>
</dbReference>
<sequence>MAINTDTNLRITLRESSSPLPPESQETEKLLFASESKDDKGMKSSKSFSINLASDKSMELELNGHSLPYKSVSAGHLETVSHSPSRLSLGRASSIATTSNAQEQERPADYLIWAILSCFCPVWPVNIVALIFSIMSRNSREQGDMDGARRLGRLARLLSVVSIILGILFIVIYCSVNFAVVKGKN</sequence>
<dbReference type="Ensembl" id="ENSOANT00000056772.1">
    <property type="protein sequence ID" value="ENSOANP00000038525.1"/>
    <property type="gene ID" value="ENSOANG00000041649.1"/>
</dbReference>
<proteinExistence type="inferred from homology"/>
<feature type="region of interest" description="Disordered" evidence="6">
    <location>
        <begin position="1"/>
        <end position="45"/>
    </location>
</feature>
<reference evidence="8" key="3">
    <citation type="submission" date="2025-09" db="UniProtKB">
        <authorList>
            <consortium name="Ensembl"/>
        </authorList>
    </citation>
    <scope>IDENTIFICATION</scope>
    <source>
        <strain evidence="8">Glennie</strain>
    </source>
</reference>
<evidence type="ECO:0000256" key="1">
    <source>
        <dbReference type="ARBA" id="ARBA00004370"/>
    </source>
</evidence>
<dbReference type="GeneID" id="100078693"/>
<evidence type="ECO:0000256" key="7">
    <source>
        <dbReference type="SAM" id="Phobius"/>
    </source>
</evidence>
<dbReference type="InterPro" id="IPR051423">
    <property type="entry name" value="CD225/Dispanin"/>
</dbReference>
<organism evidence="8 9">
    <name type="scientific">Ornithorhynchus anatinus</name>
    <name type="common">Duckbill platypus</name>
    <dbReference type="NCBI Taxonomy" id="9258"/>
    <lineage>
        <taxon>Eukaryota</taxon>
        <taxon>Metazoa</taxon>
        <taxon>Chordata</taxon>
        <taxon>Craniata</taxon>
        <taxon>Vertebrata</taxon>
        <taxon>Euteleostomi</taxon>
        <taxon>Mammalia</taxon>
        <taxon>Monotremata</taxon>
        <taxon>Ornithorhynchidae</taxon>
        <taxon>Ornithorhynchus</taxon>
    </lineage>
</organism>
<dbReference type="GO" id="GO:0048471">
    <property type="term" value="C:perinuclear region of cytoplasm"/>
    <property type="evidence" value="ECO:0007669"/>
    <property type="project" value="Ensembl"/>
</dbReference>
<dbReference type="KEGG" id="oaa:100078693"/>
<accession>A0A6I8NCK9</accession>
<feature type="compositionally biased region" description="Polar residues" evidence="6">
    <location>
        <begin position="1"/>
        <end position="10"/>
    </location>
</feature>
<dbReference type="AlphaFoldDB" id="A0A6I8NCK9"/>
<gene>
    <name evidence="8" type="primary">TRARG1</name>
</gene>
<dbReference type="RefSeq" id="XP_007670745.1">
    <property type="nucleotide sequence ID" value="XM_007672555.3"/>
</dbReference>
<dbReference type="CTD" id="286753"/>
<comment type="similarity">
    <text evidence="2">Belongs to the CD225/Dispanin family.</text>
</comment>
<keyword evidence="9" id="KW-1185">Reference proteome</keyword>
<reference evidence="8 9" key="1">
    <citation type="journal article" date="2008" name="Nature">
        <title>Genome analysis of the platypus reveals unique signatures of evolution.</title>
        <authorList>
            <person name="Warren W.C."/>
            <person name="Hillier L.W."/>
            <person name="Marshall Graves J.A."/>
            <person name="Birney E."/>
            <person name="Ponting C.P."/>
            <person name="Grutzner F."/>
            <person name="Belov K."/>
            <person name="Miller W."/>
            <person name="Clarke L."/>
            <person name="Chinwalla A.T."/>
            <person name="Yang S.P."/>
            <person name="Heger A."/>
            <person name="Locke D.P."/>
            <person name="Miethke P."/>
            <person name="Waters P.D."/>
            <person name="Veyrunes F."/>
            <person name="Fulton L."/>
            <person name="Fulton B."/>
            <person name="Graves T."/>
            <person name="Wallis J."/>
            <person name="Puente X.S."/>
            <person name="Lopez-Otin C."/>
            <person name="Ordonez G.R."/>
            <person name="Eichler E.E."/>
            <person name="Chen L."/>
            <person name="Cheng Z."/>
            <person name="Deakin J.E."/>
            <person name="Alsop A."/>
            <person name="Thompson K."/>
            <person name="Kirby P."/>
            <person name="Papenfuss A.T."/>
            <person name="Wakefield M.J."/>
            <person name="Olender T."/>
            <person name="Lancet D."/>
            <person name="Huttley G.A."/>
            <person name="Smit A.F."/>
            <person name="Pask A."/>
            <person name="Temple-Smith P."/>
            <person name="Batzer M.A."/>
            <person name="Walker J.A."/>
            <person name="Konkel M.K."/>
            <person name="Harris R.S."/>
            <person name="Whittington C.M."/>
            <person name="Wong E.S."/>
            <person name="Gemmell N.J."/>
            <person name="Buschiazzo E."/>
            <person name="Vargas Jentzsch I.M."/>
            <person name="Merkel A."/>
            <person name="Schmitz J."/>
            <person name="Zemann A."/>
            <person name="Churakov G."/>
            <person name="Kriegs J.O."/>
            <person name="Brosius J."/>
            <person name="Murchison E.P."/>
            <person name="Sachidanandam R."/>
            <person name="Smith C."/>
            <person name="Hannon G.J."/>
            <person name="Tsend-Ayush E."/>
            <person name="McMillan D."/>
            <person name="Attenborough R."/>
            <person name="Rens W."/>
            <person name="Ferguson-Smith M."/>
            <person name="Lefevre C.M."/>
            <person name="Sharp J.A."/>
            <person name="Nicholas K.R."/>
            <person name="Ray D.A."/>
            <person name="Kube M."/>
            <person name="Reinhardt R."/>
            <person name="Pringle T.H."/>
            <person name="Taylor J."/>
            <person name="Jones R.C."/>
            <person name="Nixon B."/>
            <person name="Dacheux J.L."/>
            <person name="Niwa H."/>
            <person name="Sekita Y."/>
            <person name="Huang X."/>
            <person name="Stark A."/>
            <person name="Kheradpour P."/>
            <person name="Kellis M."/>
            <person name="Flicek P."/>
            <person name="Chen Y."/>
            <person name="Webber C."/>
            <person name="Hardison R."/>
            <person name="Nelson J."/>
            <person name="Hallsworth-Pepin K."/>
            <person name="Delehaunty K."/>
            <person name="Markovic C."/>
            <person name="Minx P."/>
            <person name="Feng Y."/>
            <person name="Kremitzki C."/>
            <person name="Mitreva M."/>
            <person name="Glasscock J."/>
            <person name="Wylie T."/>
            <person name="Wohldmann P."/>
            <person name="Thiru P."/>
            <person name="Nhan M.N."/>
            <person name="Pohl C.S."/>
            <person name="Smith S.M."/>
            <person name="Hou S."/>
            <person name="Nefedov M."/>
            <person name="de Jong P.J."/>
            <person name="Renfree M.B."/>
            <person name="Mardis E.R."/>
            <person name="Wilson R.K."/>
        </authorList>
    </citation>
    <scope>NUCLEOTIDE SEQUENCE [LARGE SCALE GENOMIC DNA]</scope>
    <source>
        <strain evidence="8 9">Glennie</strain>
    </source>
</reference>
<dbReference type="GO" id="GO:0005886">
    <property type="term" value="C:plasma membrane"/>
    <property type="evidence" value="ECO:0007669"/>
    <property type="project" value="Ensembl"/>
</dbReference>
<comment type="subcellular location">
    <subcellularLocation>
        <location evidence="1">Membrane</location>
    </subcellularLocation>
</comment>
<evidence type="ECO:0000313" key="9">
    <source>
        <dbReference type="Proteomes" id="UP000002279"/>
    </source>
</evidence>
<dbReference type="Pfam" id="PF04505">
    <property type="entry name" value="CD225"/>
    <property type="match status" value="1"/>
</dbReference>
<keyword evidence="4 7" id="KW-1133">Transmembrane helix</keyword>
<evidence type="ECO:0000256" key="4">
    <source>
        <dbReference type="ARBA" id="ARBA00022989"/>
    </source>
</evidence>
<dbReference type="GO" id="GO:0016020">
    <property type="term" value="C:membrane"/>
    <property type="evidence" value="ECO:0000318"/>
    <property type="project" value="GO_Central"/>
</dbReference>
<dbReference type="FunCoup" id="A0A6I8NCK9">
    <property type="interactions" value="59"/>
</dbReference>
<feature type="transmembrane region" description="Helical" evidence="7">
    <location>
        <begin position="110"/>
        <end position="136"/>
    </location>
</feature>
<keyword evidence="5 7" id="KW-0472">Membrane</keyword>
<feature type="transmembrane region" description="Helical" evidence="7">
    <location>
        <begin position="157"/>
        <end position="180"/>
    </location>
</feature>
<dbReference type="OMA" id="AITSCFC"/>
<keyword evidence="3 7" id="KW-0812">Transmembrane</keyword>
<dbReference type="OrthoDB" id="9049275at2759"/>
<dbReference type="PANTHER" id="PTHR14948">
    <property type="entry name" value="NG5"/>
    <property type="match status" value="1"/>
</dbReference>
<dbReference type="GO" id="GO:0044381">
    <property type="term" value="P:glucose import in response to insulin stimulus"/>
    <property type="evidence" value="ECO:0007669"/>
    <property type="project" value="Ensembl"/>
</dbReference>
<evidence type="ECO:0000256" key="6">
    <source>
        <dbReference type="SAM" id="MobiDB-lite"/>
    </source>
</evidence>
<evidence type="ECO:0000313" key="8">
    <source>
        <dbReference type="Ensembl" id="ENSOANP00000038525.1"/>
    </source>
</evidence>
<dbReference type="GeneTree" id="ENSGT00940000160337"/>
<dbReference type="GO" id="GO:0099638">
    <property type="term" value="P:endosome to plasma membrane protein transport"/>
    <property type="evidence" value="ECO:0007669"/>
    <property type="project" value="Ensembl"/>
</dbReference>
<reference evidence="8" key="2">
    <citation type="submission" date="2025-08" db="UniProtKB">
        <authorList>
            <consortium name="Ensembl"/>
        </authorList>
    </citation>
    <scope>IDENTIFICATION</scope>
    <source>
        <strain evidence="8">Glennie</strain>
    </source>
</reference>
<protein>
    <submittedName>
        <fullName evidence="8">Trafficking regulator of GLUT4 (SLC2A4) 1/pseudo</fullName>
    </submittedName>
</protein>
<dbReference type="Bgee" id="ENSOANG00000041649">
    <property type="expression patterns" value="Expressed in cerebellum"/>
</dbReference>
<dbReference type="GO" id="GO:0030659">
    <property type="term" value="C:cytoplasmic vesicle membrane"/>
    <property type="evidence" value="ECO:0007669"/>
    <property type="project" value="Ensembl"/>
</dbReference>
<dbReference type="PANTHER" id="PTHR14948:SF1">
    <property type="entry name" value="TRAFFICKING REGULATOR OF GLUT4 1"/>
    <property type="match status" value="1"/>
</dbReference>
<evidence type="ECO:0000256" key="5">
    <source>
        <dbReference type="ARBA" id="ARBA00023136"/>
    </source>
</evidence>
<evidence type="ECO:0000256" key="2">
    <source>
        <dbReference type="ARBA" id="ARBA00006843"/>
    </source>
</evidence>
<dbReference type="InterPro" id="IPR007593">
    <property type="entry name" value="CD225/Dispanin_fam"/>
</dbReference>
<dbReference type="InParanoid" id="A0A6I8NCK9"/>
<name>A0A6I8NCK9_ORNAN</name>
<dbReference type="Proteomes" id="UP000002279">
    <property type="component" value="Chromosome 17"/>
</dbReference>
<evidence type="ECO:0000256" key="3">
    <source>
        <dbReference type="ARBA" id="ARBA00022692"/>
    </source>
</evidence>